<comment type="caution">
    <text evidence="8">The sequence shown here is derived from an EMBL/GenBank/DDBJ whole genome shotgun (WGS) entry which is preliminary data.</text>
</comment>
<evidence type="ECO:0000256" key="2">
    <source>
        <dbReference type="ARBA" id="ARBA00022527"/>
    </source>
</evidence>
<sequence>MSDLPGYLELRELGAGNQGRVVLARHEPSGRVAAIKYLHGAEPAAIARFRDEAVLLQRVESPHVAALYEFREFPGGAAIVMEAVEGTSLRAVLDTHRTLTPEAALTVLKGSLLGLESAHRLGIVHRDYKPANVIVTAEGQSKLIDFGVAVFAGSRGGSGTPAYMSPEQWMRGAATPATDVYAATCVFFECVTGHLPFHDGDLSDLHRQAPLPVEDVPVPLRALISRGMAKEASERPPSAQSFVTELEAAAATAYGPDWESRGRAVLGGMAAGMLGGAALIATAGTTATTAATTTTGTGLGSTVLGGTSLTIAAASLGVIVTAGVSVYAVPKLIGDESPARPVTAATAPTAPSLAYMTNNAVMVNGPDGKTRKIASLSGRAPGDSLAWSADGRHLAWTTAARKTASADKIHLASTADGRTHTWDCPDTYCGAAVFRGDQLITGGRSLRLTLYPSEGGTPAALPITGLPENPYPDFPAVGPVLVDGTGTETILYYGVGTSAYGGPVAYYRVSASGQATQIFTDDGRSNVGPHSLSLTPDRRSLVYVGARRGGYCDHHESVRLADLATGRVTEPDMPTGYVSVRATWYDASGALTASFLPQDAACPDADPAVPRGPARFALRSGTWTPAGRGPAVPRFAADGSEARLSDATPPATLTITRQGTTTKVPGVSLATWSP</sequence>
<dbReference type="PANTHER" id="PTHR43289">
    <property type="entry name" value="MITOGEN-ACTIVATED PROTEIN KINASE KINASE KINASE 20-RELATED"/>
    <property type="match status" value="1"/>
</dbReference>
<gene>
    <name evidence="8" type="ORF">GCM10009550_04000</name>
</gene>
<dbReference type="Pfam" id="PF00069">
    <property type="entry name" value="Pkinase"/>
    <property type="match status" value="1"/>
</dbReference>
<dbReference type="PANTHER" id="PTHR43289:SF6">
    <property type="entry name" value="SERINE_THREONINE-PROTEIN KINASE NEKL-3"/>
    <property type="match status" value="1"/>
</dbReference>
<organism evidence="8 9">
    <name type="scientific">Actinocorallia libanotica</name>
    <dbReference type="NCBI Taxonomy" id="46162"/>
    <lineage>
        <taxon>Bacteria</taxon>
        <taxon>Bacillati</taxon>
        <taxon>Actinomycetota</taxon>
        <taxon>Actinomycetes</taxon>
        <taxon>Streptosporangiales</taxon>
        <taxon>Thermomonosporaceae</taxon>
        <taxon>Actinocorallia</taxon>
    </lineage>
</organism>
<keyword evidence="5" id="KW-0418">Kinase</keyword>
<evidence type="ECO:0000256" key="1">
    <source>
        <dbReference type="ARBA" id="ARBA00012513"/>
    </source>
</evidence>
<evidence type="ECO:0000256" key="3">
    <source>
        <dbReference type="ARBA" id="ARBA00022679"/>
    </source>
</evidence>
<proteinExistence type="predicted"/>
<keyword evidence="4" id="KW-0547">Nucleotide-binding</keyword>
<dbReference type="SUPFAM" id="SSF82171">
    <property type="entry name" value="DPP6 N-terminal domain-like"/>
    <property type="match status" value="1"/>
</dbReference>
<dbReference type="PROSITE" id="PS50011">
    <property type="entry name" value="PROTEIN_KINASE_DOM"/>
    <property type="match status" value="1"/>
</dbReference>
<accession>A0ABN1Q3S4</accession>
<reference evidence="8 9" key="1">
    <citation type="journal article" date="2019" name="Int. J. Syst. Evol. Microbiol.">
        <title>The Global Catalogue of Microorganisms (GCM) 10K type strain sequencing project: providing services to taxonomists for standard genome sequencing and annotation.</title>
        <authorList>
            <consortium name="The Broad Institute Genomics Platform"/>
            <consortium name="The Broad Institute Genome Sequencing Center for Infectious Disease"/>
            <person name="Wu L."/>
            <person name="Ma J."/>
        </authorList>
    </citation>
    <scope>NUCLEOTIDE SEQUENCE [LARGE SCALE GENOMIC DNA]</scope>
    <source>
        <strain evidence="8 9">JCM 10696</strain>
    </source>
</reference>
<protein>
    <recommendedName>
        <fullName evidence="1">non-specific serine/threonine protein kinase</fullName>
        <ecNumber evidence="1">2.7.11.1</ecNumber>
    </recommendedName>
</protein>
<evidence type="ECO:0000256" key="6">
    <source>
        <dbReference type="ARBA" id="ARBA00022840"/>
    </source>
</evidence>
<keyword evidence="6" id="KW-0067">ATP-binding</keyword>
<evidence type="ECO:0000313" key="9">
    <source>
        <dbReference type="Proteomes" id="UP001500665"/>
    </source>
</evidence>
<feature type="domain" description="Protein kinase" evidence="7">
    <location>
        <begin position="7"/>
        <end position="247"/>
    </location>
</feature>
<keyword evidence="3" id="KW-0808">Transferase</keyword>
<evidence type="ECO:0000256" key="4">
    <source>
        <dbReference type="ARBA" id="ARBA00022741"/>
    </source>
</evidence>
<evidence type="ECO:0000313" key="8">
    <source>
        <dbReference type="EMBL" id="GAA0937325.1"/>
    </source>
</evidence>
<dbReference type="Gene3D" id="1.10.510.10">
    <property type="entry name" value="Transferase(Phosphotransferase) domain 1"/>
    <property type="match status" value="1"/>
</dbReference>
<dbReference type="SUPFAM" id="SSF56112">
    <property type="entry name" value="Protein kinase-like (PK-like)"/>
    <property type="match status" value="1"/>
</dbReference>
<dbReference type="InterPro" id="IPR008271">
    <property type="entry name" value="Ser/Thr_kinase_AS"/>
</dbReference>
<name>A0ABN1Q3S4_9ACTN</name>
<dbReference type="PROSITE" id="PS00108">
    <property type="entry name" value="PROTEIN_KINASE_ST"/>
    <property type="match status" value="1"/>
</dbReference>
<dbReference type="CDD" id="cd14014">
    <property type="entry name" value="STKc_PknB_like"/>
    <property type="match status" value="1"/>
</dbReference>
<dbReference type="RefSeq" id="WP_344236004.1">
    <property type="nucleotide sequence ID" value="NZ_BAAAHH010000001.1"/>
</dbReference>
<dbReference type="EMBL" id="BAAAHH010000001">
    <property type="protein sequence ID" value="GAA0937325.1"/>
    <property type="molecule type" value="Genomic_DNA"/>
</dbReference>
<dbReference type="Gene3D" id="2.130.10.10">
    <property type="entry name" value="YVTN repeat-like/Quinoprotein amine dehydrogenase"/>
    <property type="match status" value="1"/>
</dbReference>
<keyword evidence="2" id="KW-0723">Serine/threonine-protein kinase</keyword>
<evidence type="ECO:0000256" key="5">
    <source>
        <dbReference type="ARBA" id="ARBA00022777"/>
    </source>
</evidence>
<dbReference type="EC" id="2.7.11.1" evidence="1"/>
<keyword evidence="9" id="KW-1185">Reference proteome</keyword>
<dbReference type="InterPro" id="IPR000719">
    <property type="entry name" value="Prot_kinase_dom"/>
</dbReference>
<dbReference type="InterPro" id="IPR011009">
    <property type="entry name" value="Kinase-like_dom_sf"/>
</dbReference>
<evidence type="ECO:0000259" key="7">
    <source>
        <dbReference type="PROSITE" id="PS50011"/>
    </source>
</evidence>
<dbReference type="InterPro" id="IPR015943">
    <property type="entry name" value="WD40/YVTN_repeat-like_dom_sf"/>
</dbReference>
<dbReference type="Proteomes" id="UP001500665">
    <property type="component" value="Unassembled WGS sequence"/>
</dbReference>